<dbReference type="AlphaFoldDB" id="A0A4Y2N5B1"/>
<feature type="region of interest" description="Disordered" evidence="1">
    <location>
        <begin position="1"/>
        <end position="39"/>
    </location>
</feature>
<dbReference type="EMBL" id="BGPR01008440">
    <property type="protein sequence ID" value="GBN33849.1"/>
    <property type="molecule type" value="Genomic_DNA"/>
</dbReference>
<proteinExistence type="predicted"/>
<evidence type="ECO:0000256" key="1">
    <source>
        <dbReference type="SAM" id="MobiDB-lite"/>
    </source>
</evidence>
<protein>
    <submittedName>
        <fullName evidence="2">Uncharacterized protein</fullName>
    </submittedName>
</protein>
<gene>
    <name evidence="2" type="ORF">AVEN_141981_1</name>
</gene>
<evidence type="ECO:0000313" key="2">
    <source>
        <dbReference type="EMBL" id="GBN33849.1"/>
    </source>
</evidence>
<organism evidence="2 3">
    <name type="scientific">Araneus ventricosus</name>
    <name type="common">Orbweaver spider</name>
    <name type="synonym">Epeira ventricosa</name>
    <dbReference type="NCBI Taxonomy" id="182803"/>
    <lineage>
        <taxon>Eukaryota</taxon>
        <taxon>Metazoa</taxon>
        <taxon>Ecdysozoa</taxon>
        <taxon>Arthropoda</taxon>
        <taxon>Chelicerata</taxon>
        <taxon>Arachnida</taxon>
        <taxon>Araneae</taxon>
        <taxon>Araneomorphae</taxon>
        <taxon>Entelegynae</taxon>
        <taxon>Araneoidea</taxon>
        <taxon>Araneidae</taxon>
        <taxon>Araneus</taxon>
    </lineage>
</organism>
<accession>A0A4Y2N5B1</accession>
<reference evidence="2 3" key="1">
    <citation type="journal article" date="2019" name="Sci. Rep.">
        <title>Orb-weaving spider Araneus ventricosus genome elucidates the spidroin gene catalogue.</title>
        <authorList>
            <person name="Kono N."/>
            <person name="Nakamura H."/>
            <person name="Ohtoshi R."/>
            <person name="Moran D.A.P."/>
            <person name="Shinohara A."/>
            <person name="Yoshida Y."/>
            <person name="Fujiwara M."/>
            <person name="Mori M."/>
            <person name="Tomita M."/>
            <person name="Arakawa K."/>
        </authorList>
    </citation>
    <scope>NUCLEOTIDE SEQUENCE [LARGE SCALE GENOMIC DNA]</scope>
</reference>
<comment type="caution">
    <text evidence="2">The sequence shown here is derived from an EMBL/GenBank/DDBJ whole genome shotgun (WGS) entry which is preliminary data.</text>
</comment>
<dbReference type="Proteomes" id="UP000499080">
    <property type="component" value="Unassembled WGS sequence"/>
</dbReference>
<keyword evidence="3" id="KW-1185">Reference proteome</keyword>
<evidence type="ECO:0000313" key="3">
    <source>
        <dbReference type="Proteomes" id="UP000499080"/>
    </source>
</evidence>
<name>A0A4Y2N5B1_ARAVE</name>
<sequence>MEISKQPPGGFKRNQVTNQCQKETEKEMAENSMPQDKNLVNKDHNLLKFQVTRLCLTEDSYWRLVKTYGNKTLGSPQSVRLMAYTRGRQPAAREPHVALLM</sequence>